<protein>
    <recommendedName>
        <fullName evidence="1">Reverse transcriptase domain-containing protein</fullName>
    </recommendedName>
</protein>
<dbReference type="PANTHER" id="PTHR33481">
    <property type="entry name" value="REVERSE TRANSCRIPTASE"/>
    <property type="match status" value="1"/>
</dbReference>
<evidence type="ECO:0000313" key="3">
    <source>
        <dbReference type="Proteomes" id="UP001314205"/>
    </source>
</evidence>
<sequence length="350" mass="39640">MSVRQCGFVAQRGAKDALYDAIEIVKQGLKRKEIVVVISIDIEGAFDNAWWPGMINELENKKVDRSLCRLISSYLLDREIKLTYAGHELNPLLTEVEGLGTYIQAYADDITIIAKEKSAKDLEKELNPVLYHIINWAKKRKMKLAAQKTQAILITKKMKFENPKIVMGETEISFSDTITILGLTIDADLNFLKHVDRVTEKAIQLYKKVAKTARTNWGLNPEILRTIYITVVEPTILYAASVWGHVANKKQIKTWLDRITRTFSILICKAHRTSSLISCATLARVLPLDLRAQENADLFRIKRGEPLERLPGRELAKSVSPYSLPHPAKRVNQTYNLINAEADLESIGND</sequence>
<feature type="domain" description="Reverse transcriptase" evidence="1">
    <location>
        <begin position="90"/>
        <end position="183"/>
    </location>
</feature>
<evidence type="ECO:0000313" key="2">
    <source>
        <dbReference type="EMBL" id="CAK1586573.1"/>
    </source>
</evidence>
<keyword evidence="3" id="KW-1185">Reference proteome</keyword>
<comment type="caution">
    <text evidence="2">The sequence shown here is derived from an EMBL/GenBank/DDBJ whole genome shotgun (WGS) entry which is preliminary data.</text>
</comment>
<proteinExistence type="predicted"/>
<accession>A0AAV1KU94</accession>
<reference evidence="2 3" key="1">
    <citation type="submission" date="2023-11" db="EMBL/GenBank/DDBJ databases">
        <authorList>
            <person name="Hedman E."/>
            <person name="Englund M."/>
            <person name="Stromberg M."/>
            <person name="Nyberg Akerstrom W."/>
            <person name="Nylinder S."/>
            <person name="Jareborg N."/>
            <person name="Kallberg Y."/>
            <person name="Kronander E."/>
        </authorList>
    </citation>
    <scope>NUCLEOTIDE SEQUENCE [LARGE SCALE GENOMIC DNA]</scope>
</reference>
<evidence type="ECO:0000259" key="1">
    <source>
        <dbReference type="Pfam" id="PF00078"/>
    </source>
</evidence>
<dbReference type="EMBL" id="CAVLGL010000081">
    <property type="protein sequence ID" value="CAK1586573.1"/>
    <property type="molecule type" value="Genomic_DNA"/>
</dbReference>
<name>A0AAV1KU94_9NEOP</name>
<gene>
    <name evidence="2" type="ORF">PARMNEM_LOCUS7511</name>
</gene>
<dbReference type="PANTHER" id="PTHR33481:SF1">
    <property type="entry name" value="ENDONUCLEASE_EXONUCLEASE_PHOSPHATASE DOMAIN-CONTAINING PROTEIN-RELATED"/>
    <property type="match status" value="1"/>
</dbReference>
<dbReference type="AlphaFoldDB" id="A0AAV1KU94"/>
<dbReference type="Pfam" id="PF00078">
    <property type="entry name" value="RVT_1"/>
    <property type="match status" value="1"/>
</dbReference>
<dbReference type="InterPro" id="IPR000477">
    <property type="entry name" value="RT_dom"/>
</dbReference>
<dbReference type="Proteomes" id="UP001314205">
    <property type="component" value="Unassembled WGS sequence"/>
</dbReference>
<organism evidence="2 3">
    <name type="scientific">Parnassius mnemosyne</name>
    <name type="common">clouded apollo</name>
    <dbReference type="NCBI Taxonomy" id="213953"/>
    <lineage>
        <taxon>Eukaryota</taxon>
        <taxon>Metazoa</taxon>
        <taxon>Ecdysozoa</taxon>
        <taxon>Arthropoda</taxon>
        <taxon>Hexapoda</taxon>
        <taxon>Insecta</taxon>
        <taxon>Pterygota</taxon>
        <taxon>Neoptera</taxon>
        <taxon>Endopterygota</taxon>
        <taxon>Lepidoptera</taxon>
        <taxon>Glossata</taxon>
        <taxon>Ditrysia</taxon>
        <taxon>Papilionoidea</taxon>
        <taxon>Papilionidae</taxon>
        <taxon>Parnassiinae</taxon>
        <taxon>Parnassini</taxon>
        <taxon>Parnassius</taxon>
        <taxon>Driopa</taxon>
    </lineage>
</organism>